<dbReference type="STRING" id="53468.A0A0R3UHT0"/>
<dbReference type="Proteomes" id="UP000267029">
    <property type="component" value="Unassembled WGS sequence"/>
</dbReference>
<name>A0A0R3UHT0_MESCO</name>
<dbReference type="EMBL" id="UXSR01005308">
    <property type="protein sequence ID" value="VDD80925.1"/>
    <property type="molecule type" value="Genomic_DNA"/>
</dbReference>
<evidence type="ECO:0000256" key="7">
    <source>
        <dbReference type="ARBA" id="ARBA00022840"/>
    </source>
</evidence>
<dbReference type="OrthoDB" id="2107370at2759"/>
<evidence type="ECO:0000256" key="12">
    <source>
        <dbReference type="SAM" id="Phobius"/>
    </source>
</evidence>
<dbReference type="GO" id="GO:0004016">
    <property type="term" value="F:adenylate cyclase activity"/>
    <property type="evidence" value="ECO:0007669"/>
    <property type="project" value="UniProtKB-EC"/>
</dbReference>
<keyword evidence="9 12" id="KW-1133">Transmembrane helix</keyword>
<keyword evidence="8" id="KW-0460">Magnesium</keyword>
<evidence type="ECO:0000313" key="14">
    <source>
        <dbReference type="EMBL" id="VDD80925.1"/>
    </source>
</evidence>
<evidence type="ECO:0000256" key="10">
    <source>
        <dbReference type="ARBA" id="ARBA00023136"/>
    </source>
</evidence>
<feature type="transmembrane region" description="Helical" evidence="12">
    <location>
        <begin position="784"/>
        <end position="805"/>
    </location>
</feature>
<keyword evidence="6" id="KW-0547">Nucleotide-binding</keyword>
<dbReference type="GO" id="GO:0007189">
    <property type="term" value="P:adenylate cyclase-activating G protein-coupled receptor signaling pathway"/>
    <property type="evidence" value="ECO:0007669"/>
    <property type="project" value="TreeGrafter"/>
</dbReference>
<evidence type="ECO:0000256" key="4">
    <source>
        <dbReference type="ARBA" id="ARBA00022692"/>
    </source>
</evidence>
<feature type="transmembrane region" description="Helical" evidence="12">
    <location>
        <begin position="667"/>
        <end position="691"/>
    </location>
</feature>
<dbReference type="PANTHER" id="PTHR45627">
    <property type="entry name" value="ADENYLATE CYCLASE TYPE 1"/>
    <property type="match status" value="1"/>
</dbReference>
<dbReference type="GO" id="GO:0005524">
    <property type="term" value="F:ATP binding"/>
    <property type="evidence" value="ECO:0007669"/>
    <property type="project" value="UniProtKB-KW"/>
</dbReference>
<evidence type="ECO:0000256" key="11">
    <source>
        <dbReference type="ARBA" id="ARBA00023239"/>
    </source>
</evidence>
<evidence type="ECO:0000256" key="5">
    <source>
        <dbReference type="ARBA" id="ARBA00022723"/>
    </source>
</evidence>
<keyword evidence="7" id="KW-0067">ATP-binding</keyword>
<evidence type="ECO:0000256" key="1">
    <source>
        <dbReference type="ARBA" id="ARBA00001593"/>
    </source>
</evidence>
<dbReference type="SUPFAM" id="SSF55073">
    <property type="entry name" value="Nucleotide cyclase"/>
    <property type="match status" value="2"/>
</dbReference>
<sequence>MSSSDNRIDTEDALQDEDETDYDYNDVFGEVGQDIRQGHQMTDIFDKAGIGTSFYERFVGALEDIRYLMCFSSPIIAQYFTDVTECMIKRKVRQFMKLLIAYWCVILTKSLRQPEPSLTTFKFSAVMMVVFVLFYIYTFRRLSRSEYKFISLILTVGSLSYTLYESCRQESALDGTFTYPFSLVISIIVFLPLDVNLIVPILVIFCVIFVKTSARKMTYSQFKREHYMSSVQPLYSQVYSYQYSIIEDGTKTWAMYTEEYCIIQVVSWITVIFVGCYLRFWNELRRRSAFSIIGKSVRARNQIKTSLENQSEWITAIMPLQVRDQYISMLRDNSKVDKIWSFDEVSILFADIVGFTKMSSSKTATQIVMLLNDLYNRFDDLSIQVNCEKIGTLGDCYYAVAGCPVERADHAMCCVEFGLGMCRIIKVFNKDNGEEVNMRVGVHTGRVNAAIIGKSRFRYDVYSTDVIIANEMETFGLPGRVHISHTTYKLVKHFYRFAKGPPVPVIKEQQIGMGGLEQVEVELKTYFVDPLSSLLRKRGESYGQSGMPSRILTLENESEPVDPEISEDEVDDNERQYTQVGDEKILIPTYVNHFSEANEAENKRLIALRDIRLVQALHEDPKHQVKLFRFVPLTSFLQHFQDKSIENAFEDYMHGFVPVVTVESPRLAPLVDAVSISLTTMALLVPHLVHLTTESKSYFSKEIVTCLTVLIFSFLVTLTFIYGSSKHAANVTLERTTHFRPFSSFAFREAVLALLTLVPTIVFVSQEDPESIERSKEASKRTLYFEFGMLSILMHCMATSSFSWVRGICISLSSIGVCSIFLKNRSDFDFTYCEPMLWYMWLNIPIEGVNERMASLFTLTAVVYFITTENERNLRLWYYVLQEADSACQTAVKESESAQQMLDNVIPRYIFTQLAMRGHRKLKAGTFCFATSVPDVAVTFATLTNFFKSYYREDYHGGERALGLLNTIICAFDNLLKQPEFACVEKIKTVNDCYMVAAGLNQLQREAQIPKEKHIYELIEYDFALCKALNEINEKYIIGTDKFQIKIGYYIGDVTAGIIGSRKPIYDIWGNTVNVASRMYSTGAAGQIQTVKEVTERLGSRYSYVYRGNVFVKGKGDMLTYFVHPKGSLSPLQE</sequence>
<accession>A0A0R3UHT0</accession>
<evidence type="ECO:0000256" key="9">
    <source>
        <dbReference type="ARBA" id="ARBA00022989"/>
    </source>
</evidence>
<evidence type="ECO:0000313" key="15">
    <source>
        <dbReference type="Proteomes" id="UP000267029"/>
    </source>
</evidence>
<evidence type="ECO:0000256" key="6">
    <source>
        <dbReference type="ARBA" id="ARBA00022741"/>
    </source>
</evidence>
<dbReference type="AlphaFoldDB" id="A0A0R3UHT0"/>
<reference evidence="14 15" key="1">
    <citation type="submission" date="2018-10" db="EMBL/GenBank/DDBJ databases">
        <authorList>
            <consortium name="Pathogen Informatics"/>
        </authorList>
    </citation>
    <scope>NUCLEOTIDE SEQUENCE [LARGE SCALE GENOMIC DNA]</scope>
</reference>
<evidence type="ECO:0000256" key="2">
    <source>
        <dbReference type="ARBA" id="ARBA00004141"/>
    </source>
</evidence>
<keyword evidence="11" id="KW-0456">Lyase</keyword>
<dbReference type="Gene3D" id="3.30.70.1230">
    <property type="entry name" value="Nucleotide cyclase"/>
    <property type="match status" value="2"/>
</dbReference>
<proteinExistence type="predicted"/>
<evidence type="ECO:0000259" key="13">
    <source>
        <dbReference type="PROSITE" id="PS50125"/>
    </source>
</evidence>
<keyword evidence="15" id="KW-1185">Reference proteome</keyword>
<dbReference type="Pfam" id="PF00211">
    <property type="entry name" value="Guanylate_cyc"/>
    <property type="match status" value="2"/>
</dbReference>
<dbReference type="GO" id="GO:0005886">
    <property type="term" value="C:plasma membrane"/>
    <property type="evidence" value="ECO:0007669"/>
    <property type="project" value="TreeGrafter"/>
</dbReference>
<feature type="domain" description="Guanylate cyclase" evidence="13">
    <location>
        <begin position="346"/>
        <end position="473"/>
    </location>
</feature>
<feature type="transmembrane region" description="Helical" evidence="12">
    <location>
        <begin position="184"/>
        <end position="210"/>
    </location>
</feature>
<dbReference type="EC" id="4.6.1.1" evidence="3"/>
<feature type="transmembrane region" description="Helical" evidence="12">
    <location>
        <begin position="118"/>
        <end position="137"/>
    </location>
</feature>
<comment type="catalytic activity">
    <reaction evidence="1">
        <text>ATP = 3',5'-cyclic AMP + diphosphate</text>
        <dbReference type="Rhea" id="RHEA:15389"/>
        <dbReference type="ChEBI" id="CHEBI:30616"/>
        <dbReference type="ChEBI" id="CHEBI:33019"/>
        <dbReference type="ChEBI" id="CHEBI:58165"/>
        <dbReference type="EC" id="4.6.1.1"/>
    </reaction>
</comment>
<feature type="domain" description="Guanylate cyclase" evidence="13">
    <location>
        <begin position="937"/>
        <end position="1080"/>
    </location>
</feature>
<dbReference type="CDD" id="cd07302">
    <property type="entry name" value="CHD"/>
    <property type="match status" value="2"/>
</dbReference>
<feature type="transmembrane region" description="Helical" evidence="12">
    <location>
        <begin position="260"/>
        <end position="281"/>
    </location>
</feature>
<feature type="transmembrane region" description="Helical" evidence="12">
    <location>
        <begin position="703"/>
        <end position="725"/>
    </location>
</feature>
<protein>
    <recommendedName>
        <fullName evidence="3">adenylate cyclase</fullName>
        <ecNumber evidence="3">4.6.1.1</ecNumber>
    </recommendedName>
</protein>
<evidence type="ECO:0000256" key="8">
    <source>
        <dbReference type="ARBA" id="ARBA00022842"/>
    </source>
</evidence>
<organism evidence="14 15">
    <name type="scientific">Mesocestoides corti</name>
    <name type="common">Flatworm</name>
    <dbReference type="NCBI Taxonomy" id="53468"/>
    <lineage>
        <taxon>Eukaryota</taxon>
        <taxon>Metazoa</taxon>
        <taxon>Spiralia</taxon>
        <taxon>Lophotrochozoa</taxon>
        <taxon>Platyhelminthes</taxon>
        <taxon>Cestoda</taxon>
        <taxon>Eucestoda</taxon>
        <taxon>Cyclophyllidea</taxon>
        <taxon>Mesocestoididae</taxon>
        <taxon>Mesocestoides</taxon>
    </lineage>
</organism>
<keyword evidence="4 12" id="KW-0812">Transmembrane</keyword>
<comment type="subcellular location">
    <subcellularLocation>
        <location evidence="2">Membrane</location>
        <topology evidence="2">Multi-pass membrane protein</topology>
    </subcellularLocation>
</comment>
<evidence type="ECO:0000256" key="3">
    <source>
        <dbReference type="ARBA" id="ARBA00012201"/>
    </source>
</evidence>
<dbReference type="PANTHER" id="PTHR45627:SF12">
    <property type="entry name" value="ADENYLATE CYCLASE TYPE 2"/>
    <property type="match status" value="1"/>
</dbReference>
<gene>
    <name evidence="14" type="ORF">MCOS_LOCUS6928</name>
</gene>
<dbReference type="PROSITE" id="PS50125">
    <property type="entry name" value="GUANYLATE_CYCLASE_2"/>
    <property type="match status" value="2"/>
</dbReference>
<dbReference type="InterPro" id="IPR029787">
    <property type="entry name" value="Nucleotide_cyclase"/>
</dbReference>
<keyword evidence="5" id="KW-0479">Metal-binding</keyword>
<keyword evidence="10 12" id="KW-0472">Membrane</keyword>
<feature type="transmembrane region" description="Helical" evidence="12">
    <location>
        <begin position="745"/>
        <end position="764"/>
    </location>
</feature>
<dbReference type="InterPro" id="IPR001054">
    <property type="entry name" value="A/G_cyclase"/>
</dbReference>
<dbReference type="GO" id="GO:0046872">
    <property type="term" value="F:metal ion binding"/>
    <property type="evidence" value="ECO:0007669"/>
    <property type="project" value="UniProtKB-KW"/>
</dbReference>
<dbReference type="FunFam" id="3.30.70.1230:FF:000008">
    <property type="entry name" value="Adenylate cyclase type 9"/>
    <property type="match status" value="1"/>
</dbReference>
<dbReference type="GO" id="GO:0009190">
    <property type="term" value="P:cyclic nucleotide biosynthetic process"/>
    <property type="evidence" value="ECO:0007669"/>
    <property type="project" value="InterPro"/>
</dbReference>
<dbReference type="SMART" id="SM00044">
    <property type="entry name" value="CYCc"/>
    <property type="match status" value="2"/>
</dbReference>
<dbReference type="GO" id="GO:0035556">
    <property type="term" value="P:intracellular signal transduction"/>
    <property type="evidence" value="ECO:0007669"/>
    <property type="project" value="InterPro"/>
</dbReference>